<gene>
    <name evidence="1" type="ORF">SUTH_01874</name>
</gene>
<keyword evidence="2" id="KW-1185">Reference proteome</keyword>
<sequence>MPKSSFQLVPSSSADTPLNFDIDFETGKVGGRDGPRVVTLCEAAMVNGYVVGHPYPTSYDITNPFINIQELAVVLGQYWRLDGKLIDAYPKFESDEGSSDISVLY</sequence>
<dbReference type="HOGENOM" id="CLU_2235194_0_0_4"/>
<evidence type="ECO:0000313" key="2">
    <source>
        <dbReference type="Proteomes" id="UP000031637"/>
    </source>
</evidence>
<reference evidence="1 2" key="1">
    <citation type="journal article" date="2014" name="Syst. Appl. Microbiol.">
        <title>Complete genomes of freshwater sulfur oxidizers Sulfuricella denitrificans skB26 and Sulfuritalea hydrogenivorans sk43H: genetic insights into the sulfur oxidation pathway of betaproteobacteria.</title>
        <authorList>
            <person name="Watanabe T."/>
            <person name="Kojima H."/>
            <person name="Fukui M."/>
        </authorList>
    </citation>
    <scope>NUCLEOTIDE SEQUENCE [LARGE SCALE GENOMIC DNA]</scope>
    <source>
        <strain evidence="1">DSM22779</strain>
    </source>
</reference>
<accession>W0SF29</accession>
<organism evidence="1 2">
    <name type="scientific">Sulfuritalea hydrogenivorans sk43H</name>
    <dbReference type="NCBI Taxonomy" id="1223802"/>
    <lineage>
        <taxon>Bacteria</taxon>
        <taxon>Pseudomonadati</taxon>
        <taxon>Pseudomonadota</taxon>
        <taxon>Betaproteobacteria</taxon>
        <taxon>Nitrosomonadales</taxon>
        <taxon>Sterolibacteriaceae</taxon>
        <taxon>Sulfuritalea</taxon>
    </lineage>
</organism>
<dbReference type="AlphaFoldDB" id="W0SF29"/>
<dbReference type="STRING" id="1223802.SUTH_01874"/>
<proteinExistence type="predicted"/>
<dbReference type="Proteomes" id="UP000031637">
    <property type="component" value="Chromosome"/>
</dbReference>
<dbReference type="EMBL" id="AP012547">
    <property type="protein sequence ID" value="BAO29666.1"/>
    <property type="molecule type" value="Genomic_DNA"/>
</dbReference>
<evidence type="ECO:0000313" key="1">
    <source>
        <dbReference type="EMBL" id="BAO29666.1"/>
    </source>
</evidence>
<name>W0SF29_9PROT</name>
<dbReference type="RefSeq" id="WP_041098784.1">
    <property type="nucleotide sequence ID" value="NZ_AP012547.1"/>
</dbReference>
<protein>
    <submittedName>
        <fullName evidence="1">Uncharacterized protein</fullName>
    </submittedName>
</protein>
<dbReference type="KEGG" id="shd:SUTH_01874"/>